<evidence type="ECO:0000256" key="8">
    <source>
        <dbReference type="SAM" id="Phobius"/>
    </source>
</evidence>
<evidence type="ECO:0000256" key="7">
    <source>
        <dbReference type="ARBA" id="ARBA00051231"/>
    </source>
</evidence>
<dbReference type="EMBL" id="JACGWL010000007">
    <property type="protein sequence ID" value="KAK4399366.1"/>
    <property type="molecule type" value="Genomic_DNA"/>
</dbReference>
<organism evidence="10 11">
    <name type="scientific">Sesamum angolense</name>
    <dbReference type="NCBI Taxonomy" id="2727404"/>
    <lineage>
        <taxon>Eukaryota</taxon>
        <taxon>Viridiplantae</taxon>
        <taxon>Streptophyta</taxon>
        <taxon>Embryophyta</taxon>
        <taxon>Tracheophyta</taxon>
        <taxon>Spermatophyta</taxon>
        <taxon>Magnoliopsida</taxon>
        <taxon>eudicotyledons</taxon>
        <taxon>Gunneridae</taxon>
        <taxon>Pentapetalae</taxon>
        <taxon>asterids</taxon>
        <taxon>lamiids</taxon>
        <taxon>Lamiales</taxon>
        <taxon>Pedaliaceae</taxon>
        <taxon>Sesamum</taxon>
    </lineage>
</organism>
<dbReference type="InterPro" id="IPR005475">
    <property type="entry name" value="Transketolase-like_Pyr-bd"/>
</dbReference>
<comment type="function">
    <text evidence="6">The pyruvate dehydrogenase complex catalyzes the overall conversion of pyruvate to acetyl-CoA and CO(2). It contains multiple copies of three enzymatic components: pyruvate dehydrogenase (E1), dihydrolipoamide acetyltransferase (E2) and lipoamide dehydrogenase (E3).</text>
</comment>
<dbReference type="Proteomes" id="UP001289374">
    <property type="component" value="Unassembled WGS sequence"/>
</dbReference>
<gene>
    <name evidence="10" type="ORF">Sango_1412100</name>
</gene>
<dbReference type="InterPro" id="IPR029061">
    <property type="entry name" value="THDP-binding"/>
</dbReference>
<reference evidence="10" key="1">
    <citation type="submission" date="2020-06" db="EMBL/GenBank/DDBJ databases">
        <authorList>
            <person name="Li T."/>
            <person name="Hu X."/>
            <person name="Zhang T."/>
            <person name="Song X."/>
            <person name="Zhang H."/>
            <person name="Dai N."/>
            <person name="Sheng W."/>
            <person name="Hou X."/>
            <person name="Wei L."/>
        </authorList>
    </citation>
    <scope>NUCLEOTIDE SEQUENCE</scope>
    <source>
        <strain evidence="10">K16</strain>
        <tissue evidence="10">Leaf</tissue>
    </source>
</reference>
<dbReference type="SUPFAM" id="SSF52518">
    <property type="entry name" value="Thiamin diphosphate-binding fold (THDP-binding)"/>
    <property type="match status" value="1"/>
</dbReference>
<proteinExistence type="predicted"/>
<protein>
    <recommendedName>
        <fullName evidence="2">pyruvate dehydrogenase (acetyl-transferring)</fullName>
        <ecNumber evidence="2">1.2.4.1</ecNumber>
    </recommendedName>
</protein>
<keyword evidence="5 10" id="KW-0670">Pyruvate</keyword>
<comment type="catalytic activity">
    <reaction evidence="7">
        <text>N(6)-[(R)-lipoyl]-L-lysyl-[protein] + pyruvate + H(+) = N(6)-[(R)-S(8)-acetyldihydrolipoyl]-L-lysyl-[protein] + CO2</text>
        <dbReference type="Rhea" id="RHEA:19189"/>
        <dbReference type="Rhea" id="RHEA-COMP:10474"/>
        <dbReference type="Rhea" id="RHEA-COMP:10478"/>
        <dbReference type="ChEBI" id="CHEBI:15361"/>
        <dbReference type="ChEBI" id="CHEBI:15378"/>
        <dbReference type="ChEBI" id="CHEBI:16526"/>
        <dbReference type="ChEBI" id="CHEBI:83099"/>
        <dbReference type="ChEBI" id="CHEBI:83111"/>
        <dbReference type="EC" id="1.2.4.1"/>
    </reaction>
</comment>
<dbReference type="GO" id="GO:0004739">
    <property type="term" value="F:pyruvate dehydrogenase (acetyl-transferring) activity"/>
    <property type="evidence" value="ECO:0007669"/>
    <property type="project" value="UniProtKB-EC"/>
</dbReference>
<evidence type="ECO:0000256" key="4">
    <source>
        <dbReference type="ARBA" id="ARBA00023052"/>
    </source>
</evidence>
<dbReference type="EC" id="1.2.4.1" evidence="2"/>
<sequence>MASAFMQGVGATTALSSANYKNSCFAFSQIAPRFSIPVFLSLFMHVVIACLVIAVPLFFCRVFVEPFLLLLYQFRLVVVDSTTLPLVGSGPTRFQERKGSFFVIRSDGSVNSGLNPRIGRRGTLSINAVATKQDNVTSSTASKPGDYVNPFKTLSPFSGTSFCSLKLSVKVGGRDGQRSTCLCEDVGHYGGSYKVTKGLATKFGDLRVLDTPIAENSFTGMAIGAAMTGLRPIVEGMNMGFLLLAFNQISNNCGMLHYTSGGQFKIPVVIRGPGGVGRQLGAEHSQRLESYFQSIPGIQMVACSTPYNAKGLMKAAIRREPRDPL</sequence>
<dbReference type="Gene3D" id="3.40.50.970">
    <property type="match status" value="1"/>
</dbReference>
<evidence type="ECO:0000313" key="11">
    <source>
        <dbReference type="Proteomes" id="UP001289374"/>
    </source>
</evidence>
<comment type="cofactor">
    <cofactor evidence="1">
        <name>thiamine diphosphate</name>
        <dbReference type="ChEBI" id="CHEBI:58937"/>
    </cofactor>
</comment>
<dbReference type="PANTHER" id="PTHR43257:SF2">
    <property type="entry name" value="PYRUVATE DEHYDROGENASE E1 COMPONENT SUBUNIT BETA"/>
    <property type="match status" value="1"/>
</dbReference>
<dbReference type="CDD" id="cd07036">
    <property type="entry name" value="TPP_PYR_E1-PDHc-beta_like"/>
    <property type="match status" value="1"/>
</dbReference>
<keyword evidence="8" id="KW-1133">Transmembrane helix</keyword>
<dbReference type="SMART" id="SM00861">
    <property type="entry name" value="Transket_pyr"/>
    <property type="match status" value="1"/>
</dbReference>
<evidence type="ECO:0000256" key="6">
    <source>
        <dbReference type="ARBA" id="ARBA00025211"/>
    </source>
</evidence>
<evidence type="ECO:0000256" key="5">
    <source>
        <dbReference type="ARBA" id="ARBA00023317"/>
    </source>
</evidence>
<evidence type="ECO:0000256" key="1">
    <source>
        <dbReference type="ARBA" id="ARBA00001964"/>
    </source>
</evidence>
<dbReference type="FunFam" id="3.40.50.970:FF:000001">
    <property type="entry name" value="Pyruvate dehydrogenase E1 beta subunit"/>
    <property type="match status" value="1"/>
</dbReference>
<feature type="transmembrane region" description="Helical" evidence="8">
    <location>
        <begin position="42"/>
        <end position="64"/>
    </location>
</feature>
<keyword evidence="8" id="KW-0472">Membrane</keyword>
<evidence type="ECO:0000259" key="9">
    <source>
        <dbReference type="SMART" id="SM00861"/>
    </source>
</evidence>
<dbReference type="Pfam" id="PF02779">
    <property type="entry name" value="Transket_pyr"/>
    <property type="match status" value="1"/>
</dbReference>
<reference evidence="10" key="2">
    <citation type="journal article" date="2024" name="Plant">
        <title>Genomic evolution and insights into agronomic trait innovations of Sesamum species.</title>
        <authorList>
            <person name="Miao H."/>
            <person name="Wang L."/>
            <person name="Qu L."/>
            <person name="Liu H."/>
            <person name="Sun Y."/>
            <person name="Le M."/>
            <person name="Wang Q."/>
            <person name="Wei S."/>
            <person name="Zheng Y."/>
            <person name="Lin W."/>
            <person name="Duan Y."/>
            <person name="Cao H."/>
            <person name="Xiong S."/>
            <person name="Wang X."/>
            <person name="Wei L."/>
            <person name="Li C."/>
            <person name="Ma Q."/>
            <person name="Ju M."/>
            <person name="Zhao R."/>
            <person name="Li G."/>
            <person name="Mu C."/>
            <person name="Tian Q."/>
            <person name="Mei H."/>
            <person name="Zhang T."/>
            <person name="Gao T."/>
            <person name="Zhang H."/>
        </authorList>
    </citation>
    <scope>NUCLEOTIDE SEQUENCE</scope>
    <source>
        <strain evidence="10">K16</strain>
    </source>
</reference>
<accession>A0AAE2BVI4</accession>
<dbReference type="PANTHER" id="PTHR43257">
    <property type="entry name" value="PYRUVATE DEHYDROGENASE E1 COMPONENT BETA SUBUNIT"/>
    <property type="match status" value="1"/>
</dbReference>
<keyword evidence="11" id="KW-1185">Reference proteome</keyword>
<evidence type="ECO:0000313" key="10">
    <source>
        <dbReference type="EMBL" id="KAK4399366.1"/>
    </source>
</evidence>
<evidence type="ECO:0000256" key="2">
    <source>
        <dbReference type="ARBA" id="ARBA00012281"/>
    </source>
</evidence>
<comment type="caution">
    <text evidence="10">The sequence shown here is derived from an EMBL/GenBank/DDBJ whole genome shotgun (WGS) entry which is preliminary data.</text>
</comment>
<keyword evidence="8" id="KW-0812">Transmembrane</keyword>
<keyword evidence="3" id="KW-0560">Oxidoreductase</keyword>
<dbReference type="AlphaFoldDB" id="A0AAE2BVI4"/>
<name>A0AAE2BVI4_9LAMI</name>
<keyword evidence="4" id="KW-0786">Thiamine pyrophosphate</keyword>
<feature type="domain" description="Transketolase-like pyrimidine-binding" evidence="9">
    <location>
        <begin position="158"/>
        <end position="325"/>
    </location>
</feature>
<evidence type="ECO:0000256" key="3">
    <source>
        <dbReference type="ARBA" id="ARBA00023002"/>
    </source>
</evidence>